<comment type="caution">
    <text evidence="1">The sequence shown here is derived from an EMBL/GenBank/DDBJ whole genome shotgun (WGS) entry which is preliminary data.</text>
</comment>
<protein>
    <recommendedName>
        <fullName evidence="3">Photosystem I assembly protein Ycf4</fullName>
    </recommendedName>
</protein>
<name>A0A7Y0PLF3_9BACI</name>
<dbReference type="RefSeq" id="WP_169188221.1">
    <property type="nucleotide sequence ID" value="NZ_JABBPK010000001.1"/>
</dbReference>
<organism evidence="1 2">
    <name type="scientific">Niallia alba</name>
    <dbReference type="NCBI Taxonomy" id="2729105"/>
    <lineage>
        <taxon>Bacteria</taxon>
        <taxon>Bacillati</taxon>
        <taxon>Bacillota</taxon>
        <taxon>Bacilli</taxon>
        <taxon>Bacillales</taxon>
        <taxon>Bacillaceae</taxon>
        <taxon>Niallia</taxon>
    </lineage>
</organism>
<reference evidence="1 2" key="1">
    <citation type="submission" date="2020-04" db="EMBL/GenBank/DDBJ databases">
        <title>Bacillus sp. UniB3 isolated from commercial digestive syrup.</title>
        <authorList>
            <person name="Thorat V."/>
            <person name="Kirdat K."/>
            <person name="Tiwarekar B."/>
            <person name="Yadav A."/>
        </authorList>
    </citation>
    <scope>NUCLEOTIDE SEQUENCE [LARGE SCALE GENOMIC DNA]</scope>
    <source>
        <strain evidence="1 2">UniB3</strain>
    </source>
</reference>
<proteinExistence type="predicted"/>
<accession>A0A7Y0PLF3</accession>
<dbReference type="EMBL" id="JABBPK010000001">
    <property type="protein sequence ID" value="NMO76937.1"/>
    <property type="molecule type" value="Genomic_DNA"/>
</dbReference>
<dbReference type="AlphaFoldDB" id="A0A7Y0PLF3"/>
<evidence type="ECO:0000313" key="2">
    <source>
        <dbReference type="Proteomes" id="UP000588491"/>
    </source>
</evidence>
<dbReference type="Proteomes" id="UP000588491">
    <property type="component" value="Unassembled WGS sequence"/>
</dbReference>
<gene>
    <name evidence="1" type="ORF">HHU08_08015</name>
</gene>
<evidence type="ECO:0008006" key="3">
    <source>
        <dbReference type="Google" id="ProtNLM"/>
    </source>
</evidence>
<evidence type="ECO:0000313" key="1">
    <source>
        <dbReference type="EMBL" id="NMO76937.1"/>
    </source>
</evidence>
<sequence length="146" mass="17161">MEYYRKTPRSFLIIMLALVTVSLSLSSPVWLLFFQLTLILFFILSFFIQYKITITDEVISYQIQCIGTSLYKKKIQFSQIMQISFKRFGWSTKGAIIKQKKGFSIQIIHYSPNNILEDLMFLANRNGIMVIKTKDFLILERAHDND</sequence>
<keyword evidence="2" id="KW-1185">Reference proteome</keyword>